<evidence type="ECO:0000259" key="2">
    <source>
        <dbReference type="Pfam" id="PF01979"/>
    </source>
</evidence>
<dbReference type="EMBL" id="PKHU01000001">
    <property type="protein sequence ID" value="PKZ29895.1"/>
    <property type="molecule type" value="Genomic_DNA"/>
</dbReference>
<dbReference type="InterPro" id="IPR011059">
    <property type="entry name" value="Metal-dep_hydrolase_composite"/>
</dbReference>
<evidence type="ECO:0000313" key="4">
    <source>
        <dbReference type="Proteomes" id="UP000234639"/>
    </source>
</evidence>
<dbReference type="PANTHER" id="PTHR43794">
    <property type="entry name" value="AMINOHYDROLASE SSNA-RELATED"/>
    <property type="match status" value="1"/>
</dbReference>
<dbReference type="Proteomes" id="UP000234639">
    <property type="component" value="Unassembled WGS sequence"/>
</dbReference>
<gene>
    <name evidence="3" type="ORF">CYJ41_00180</name>
</gene>
<dbReference type="SUPFAM" id="SSF51556">
    <property type="entry name" value="Metallo-dependent hydrolases"/>
    <property type="match status" value="1"/>
</dbReference>
<name>A0A2I1NC07_9BACT</name>
<dbReference type="SUPFAM" id="SSF51338">
    <property type="entry name" value="Composite domain of metallo-dependent hydrolases"/>
    <property type="match status" value="1"/>
</dbReference>
<comment type="caution">
    <text evidence="3">The sequence shown here is derived from an EMBL/GenBank/DDBJ whole genome shotgun (WGS) entry which is preliminary data.</text>
</comment>
<dbReference type="Gene3D" id="3.20.20.140">
    <property type="entry name" value="Metal-dependent hydrolases"/>
    <property type="match status" value="1"/>
</dbReference>
<evidence type="ECO:0000313" key="3">
    <source>
        <dbReference type="EMBL" id="PKZ29895.1"/>
    </source>
</evidence>
<sequence length="405" mass="46117">MKILKAKYILICDENFTVLKDKSIAFDDKIKKTGNFKELLVLYPDAKTYDFGDDIVMPGLINSHTHLEFSANKTNLIYGDFIKWVGSIVKNRDDLSKKAKGTIIKNATNSLTNSGVTTIGEISSFGASLKECVDSPLRVVYFNELLGANENVVEKNWDNFLKRFENSNKFKNDLFIPAASIHAPYSTHPNLTKKLCEFARKNKILISTHFLESNHENLWLRNGGGEFKKWLKNFSQNPEPFYDIKEFVENFEGIKTLFIHCVYLKEFEILDKKLHSIIHCAYSNRLLSKKSLNLKKVLKNDINLCVATDGLSSNISLNFFDELRANLLIHKDFDLQNLAKFLLLASTLNPAKALNLNLGNLEVGKIADIVVFKGFEVNDEKQIPLQLILNTKEAKNIFIKGEKIK</sequence>
<dbReference type="InterPro" id="IPR032466">
    <property type="entry name" value="Metal_Hydrolase"/>
</dbReference>
<keyword evidence="1 3" id="KW-0378">Hydrolase</keyword>
<evidence type="ECO:0000256" key="1">
    <source>
        <dbReference type="ARBA" id="ARBA00022801"/>
    </source>
</evidence>
<reference evidence="3 4" key="1">
    <citation type="submission" date="2017-12" db="EMBL/GenBank/DDBJ databases">
        <title>Phylogenetic diversity of female urinary microbiome.</title>
        <authorList>
            <person name="Thomas-White K."/>
            <person name="Wolfe A.J."/>
        </authorList>
    </citation>
    <scope>NUCLEOTIDE SEQUENCE [LARGE SCALE GENOMIC DNA]</scope>
    <source>
        <strain evidence="3 4">UMB0112</strain>
    </source>
</reference>
<accession>A0A2I1NC07</accession>
<dbReference type="InterPro" id="IPR006680">
    <property type="entry name" value="Amidohydro-rel"/>
</dbReference>
<organism evidence="3 4">
    <name type="scientific">Campylobacter ureolyticus</name>
    <dbReference type="NCBI Taxonomy" id="827"/>
    <lineage>
        <taxon>Bacteria</taxon>
        <taxon>Pseudomonadati</taxon>
        <taxon>Campylobacterota</taxon>
        <taxon>Epsilonproteobacteria</taxon>
        <taxon>Campylobacterales</taxon>
        <taxon>Campylobacteraceae</taxon>
        <taxon>Campylobacter</taxon>
    </lineage>
</organism>
<dbReference type="GO" id="GO:0016810">
    <property type="term" value="F:hydrolase activity, acting on carbon-nitrogen (but not peptide) bonds"/>
    <property type="evidence" value="ECO:0007669"/>
    <property type="project" value="InterPro"/>
</dbReference>
<dbReference type="AlphaFoldDB" id="A0A2I1NC07"/>
<dbReference type="Gene3D" id="2.30.40.10">
    <property type="entry name" value="Urease, subunit C, domain 1"/>
    <property type="match status" value="1"/>
</dbReference>
<protein>
    <submittedName>
        <fullName evidence="3">Chlorohydrolase</fullName>
    </submittedName>
</protein>
<dbReference type="PANTHER" id="PTHR43794:SF11">
    <property type="entry name" value="AMIDOHYDROLASE-RELATED DOMAIN-CONTAINING PROTEIN"/>
    <property type="match status" value="1"/>
</dbReference>
<proteinExistence type="predicted"/>
<dbReference type="InterPro" id="IPR050287">
    <property type="entry name" value="MTA/SAH_deaminase"/>
</dbReference>
<dbReference type="Pfam" id="PF01979">
    <property type="entry name" value="Amidohydro_1"/>
    <property type="match status" value="1"/>
</dbReference>
<dbReference type="NCBIfam" id="NF006269">
    <property type="entry name" value="PRK08418.1"/>
    <property type="match status" value="1"/>
</dbReference>
<feature type="domain" description="Amidohydrolase-related" evidence="2">
    <location>
        <begin position="55"/>
        <end position="402"/>
    </location>
</feature>
<dbReference type="RefSeq" id="WP_101636392.1">
    <property type="nucleotide sequence ID" value="NZ_PKHU01000001.1"/>
</dbReference>